<dbReference type="PANTHER" id="PTHR46552">
    <property type="entry name" value="NADH-UBIQUINONE OXIDOREDUCTASE CHAIN 2"/>
    <property type="match status" value="1"/>
</dbReference>
<keyword evidence="16 18" id="KW-0472">Membrane</keyword>
<keyword evidence="9 18" id="KW-0999">Mitochondrion inner membrane</keyword>
<evidence type="ECO:0000259" key="19">
    <source>
        <dbReference type="Pfam" id="PF00361"/>
    </source>
</evidence>
<evidence type="ECO:0000256" key="14">
    <source>
        <dbReference type="ARBA" id="ARBA00023075"/>
    </source>
</evidence>
<keyword evidence="11 18" id="KW-0249">Electron transport</keyword>
<keyword evidence="10 18" id="KW-1278">Translocase</keyword>
<keyword evidence="12 18" id="KW-1133">Transmembrane helix</keyword>
<comment type="function">
    <text evidence="1">Core subunit of the mitochondrial membrane respiratory chain NADH dehydrogenase (Complex I) that is believed to belong to the minimal assembly required for catalysis. Complex I functions in the transfer of electrons from NADH to the respiratory chain. The immediate electron acceptor for the enzyme is believed to be ubiquinone.</text>
</comment>
<evidence type="ECO:0000256" key="1">
    <source>
        <dbReference type="ARBA" id="ARBA00003257"/>
    </source>
</evidence>
<dbReference type="EMBL" id="MG923507">
    <property type="protein sequence ID" value="AZL93386.1"/>
    <property type="molecule type" value="Genomic_DNA"/>
</dbReference>
<geneLocation type="mitochondrion" evidence="20"/>
<evidence type="ECO:0000256" key="16">
    <source>
        <dbReference type="ARBA" id="ARBA00023136"/>
    </source>
</evidence>
<gene>
    <name evidence="20" type="primary">nad2</name>
</gene>
<dbReference type="InterPro" id="IPR003917">
    <property type="entry name" value="NADH_UbQ_OxRdtase_chain2"/>
</dbReference>
<protein>
    <recommendedName>
        <fullName evidence="5 18">NADH-ubiquinone oxidoreductase chain 2</fullName>
        <ecNumber evidence="4 18">7.1.1.2</ecNumber>
    </recommendedName>
</protein>
<comment type="catalytic activity">
    <reaction evidence="17 18">
        <text>a ubiquinone + NADH + 5 H(+)(in) = a ubiquinol + NAD(+) + 4 H(+)(out)</text>
        <dbReference type="Rhea" id="RHEA:29091"/>
        <dbReference type="Rhea" id="RHEA-COMP:9565"/>
        <dbReference type="Rhea" id="RHEA-COMP:9566"/>
        <dbReference type="ChEBI" id="CHEBI:15378"/>
        <dbReference type="ChEBI" id="CHEBI:16389"/>
        <dbReference type="ChEBI" id="CHEBI:17976"/>
        <dbReference type="ChEBI" id="CHEBI:57540"/>
        <dbReference type="ChEBI" id="CHEBI:57945"/>
        <dbReference type="EC" id="7.1.1.2"/>
    </reaction>
</comment>
<feature type="transmembrane region" description="Helical" evidence="18">
    <location>
        <begin position="114"/>
        <end position="134"/>
    </location>
</feature>
<dbReference type="PRINTS" id="PR01436">
    <property type="entry name" value="NADHDHGNASE2"/>
</dbReference>
<evidence type="ECO:0000256" key="13">
    <source>
        <dbReference type="ARBA" id="ARBA00023027"/>
    </source>
</evidence>
<dbReference type="PANTHER" id="PTHR46552:SF1">
    <property type="entry name" value="NADH-UBIQUINONE OXIDOREDUCTASE CHAIN 2"/>
    <property type="match status" value="1"/>
</dbReference>
<feature type="transmembrane region" description="Helical" evidence="18">
    <location>
        <begin position="143"/>
        <end position="160"/>
    </location>
</feature>
<dbReference type="AlphaFoldDB" id="A0A3S8V110"/>
<reference evidence="20" key="1">
    <citation type="journal article" date="2018" name="Mol. Phylogenet. Evol.">
        <title>Mitochondrial phylogenomics of the Hymenoptera.</title>
        <authorList>
            <person name="Tang P."/>
            <person name="Zhu J.C."/>
            <person name="Zheng B.Y."/>
            <person name="Wei S.J."/>
            <person name="Sharkey M."/>
            <person name="Chen X.X."/>
            <person name="Vogler A.P."/>
        </authorList>
    </citation>
    <scope>NUCLEOTIDE SEQUENCE</scope>
</reference>
<evidence type="ECO:0000256" key="18">
    <source>
        <dbReference type="RuleBase" id="RU003403"/>
    </source>
</evidence>
<organism evidence="20">
    <name type="scientific">Platygaster sp. ZJUH_2016026</name>
    <dbReference type="NCBI Taxonomy" id="2491166"/>
    <lineage>
        <taxon>Eukaryota</taxon>
        <taxon>Metazoa</taxon>
        <taxon>Ecdysozoa</taxon>
        <taxon>Arthropoda</taxon>
        <taxon>Hexapoda</taxon>
        <taxon>Insecta</taxon>
        <taxon>Pterygota</taxon>
        <taxon>Neoptera</taxon>
        <taxon>Endopterygota</taxon>
        <taxon>Hymenoptera</taxon>
        <taxon>Apocrita</taxon>
        <taxon>Proctotrupomorpha</taxon>
        <taxon>Platygastroidea</taxon>
        <taxon>Platygastridae</taxon>
        <taxon>Platygastrinae</taxon>
        <taxon>Platygaster</taxon>
    </lineage>
</organism>
<evidence type="ECO:0000256" key="4">
    <source>
        <dbReference type="ARBA" id="ARBA00012944"/>
    </source>
</evidence>
<feature type="transmembrane region" description="Helical" evidence="18">
    <location>
        <begin position="308"/>
        <end position="326"/>
    </location>
</feature>
<keyword evidence="8 18" id="KW-0812">Transmembrane</keyword>
<dbReference type="EC" id="7.1.1.2" evidence="4 18"/>
<dbReference type="Pfam" id="PF00361">
    <property type="entry name" value="Proton_antipo_M"/>
    <property type="match status" value="1"/>
</dbReference>
<feature type="domain" description="NADH:quinone oxidoreductase/Mrp antiporter transmembrane" evidence="19">
    <location>
        <begin position="19"/>
        <end position="275"/>
    </location>
</feature>
<evidence type="ECO:0000256" key="2">
    <source>
        <dbReference type="ARBA" id="ARBA00004448"/>
    </source>
</evidence>
<name>A0A3S8V110_9HYME</name>
<dbReference type="InterPro" id="IPR050175">
    <property type="entry name" value="Complex_I_Subunit_2"/>
</dbReference>
<comment type="subcellular location">
    <subcellularLocation>
        <location evidence="2 18">Mitochondrion inner membrane</location>
        <topology evidence="2 18">Multi-pass membrane protein</topology>
    </subcellularLocation>
</comment>
<keyword evidence="14 18" id="KW-0830">Ubiquinone</keyword>
<evidence type="ECO:0000256" key="15">
    <source>
        <dbReference type="ARBA" id="ARBA00023128"/>
    </source>
</evidence>
<accession>A0A3S8V110</accession>
<feature type="transmembrane region" description="Helical" evidence="18">
    <location>
        <begin position="88"/>
        <end position="108"/>
    </location>
</feature>
<evidence type="ECO:0000256" key="3">
    <source>
        <dbReference type="ARBA" id="ARBA00007012"/>
    </source>
</evidence>
<evidence type="ECO:0000256" key="17">
    <source>
        <dbReference type="ARBA" id="ARBA00049551"/>
    </source>
</evidence>
<feature type="transmembrane region" description="Helical" evidence="18">
    <location>
        <begin position="195"/>
        <end position="212"/>
    </location>
</feature>
<comment type="similarity">
    <text evidence="3 18">Belongs to the complex I subunit 2 family.</text>
</comment>
<evidence type="ECO:0000256" key="8">
    <source>
        <dbReference type="ARBA" id="ARBA00022692"/>
    </source>
</evidence>
<evidence type="ECO:0000313" key="20">
    <source>
        <dbReference type="EMBL" id="AZL93386.1"/>
    </source>
</evidence>
<comment type="function">
    <text evidence="18">Core subunit of the mitochondrial membrane respiratory chain NADH dehydrogenase (Complex I) which catalyzes electron transfer from NADH through the respiratory chain, using ubiquinone as an electron acceptor. Essential for the catalytic activity and assembly of complex I.</text>
</comment>
<evidence type="ECO:0000256" key="7">
    <source>
        <dbReference type="ARBA" id="ARBA00022660"/>
    </source>
</evidence>
<evidence type="ECO:0000256" key="10">
    <source>
        <dbReference type="ARBA" id="ARBA00022967"/>
    </source>
</evidence>
<keyword evidence="7 18" id="KW-0679">Respiratory chain</keyword>
<keyword evidence="15 18" id="KW-0496">Mitochondrion</keyword>
<evidence type="ECO:0000256" key="11">
    <source>
        <dbReference type="ARBA" id="ARBA00022982"/>
    </source>
</evidence>
<evidence type="ECO:0000256" key="9">
    <source>
        <dbReference type="ARBA" id="ARBA00022792"/>
    </source>
</evidence>
<evidence type="ECO:0000256" key="12">
    <source>
        <dbReference type="ARBA" id="ARBA00022989"/>
    </source>
</evidence>
<feature type="transmembrane region" description="Helical" evidence="18">
    <location>
        <begin position="227"/>
        <end position="245"/>
    </location>
</feature>
<feature type="transmembrane region" description="Helical" evidence="18">
    <location>
        <begin position="56"/>
        <end position="76"/>
    </location>
</feature>
<evidence type="ECO:0000256" key="6">
    <source>
        <dbReference type="ARBA" id="ARBA00022448"/>
    </source>
</evidence>
<sequence>MKLFMLLNILFSITLMISSNNLILMWITMELNLLSFIPIMIKKNYFKFNSIILTKYFMIQSFSSMLFLMIFMFMYMNNYKYINNMMNLMLMIIILMKMGMPPFMYWYINLMKLLNWINCIIMSILQKIIPIIIFMKFIIFNKLIYLMLIIWSFFSIFYGMKQTMLKLMLTYSSINHMSWMLLLMNMSEKFLIKYYLLYSIISIKLMLMFNYIKLNFINEMMNMKNKFLMLIIMINILSLGGLPPLMGFIMKWFPSMIILNNKMFLLIMSLMMINSTFTIMYYLNILIPFMFINSYLNKFKFYNIKMNMIIIMMMFTSMYWITFNSLL</sequence>
<keyword evidence="6" id="KW-0813">Transport</keyword>
<dbReference type="GO" id="GO:0005743">
    <property type="term" value="C:mitochondrial inner membrane"/>
    <property type="evidence" value="ECO:0007669"/>
    <property type="project" value="UniProtKB-SubCell"/>
</dbReference>
<dbReference type="InterPro" id="IPR001750">
    <property type="entry name" value="ND/Mrp_TM"/>
</dbReference>
<dbReference type="GO" id="GO:0006120">
    <property type="term" value="P:mitochondrial electron transport, NADH to ubiquinone"/>
    <property type="evidence" value="ECO:0007669"/>
    <property type="project" value="InterPro"/>
</dbReference>
<keyword evidence="13 18" id="KW-0520">NAD</keyword>
<dbReference type="GO" id="GO:0008137">
    <property type="term" value="F:NADH dehydrogenase (ubiquinone) activity"/>
    <property type="evidence" value="ECO:0007669"/>
    <property type="project" value="UniProtKB-EC"/>
</dbReference>
<evidence type="ECO:0000256" key="5">
    <source>
        <dbReference type="ARBA" id="ARBA00021008"/>
    </source>
</evidence>
<proteinExistence type="inferred from homology"/>